<dbReference type="Gene3D" id="1.20.1290.10">
    <property type="entry name" value="AhpD-like"/>
    <property type="match status" value="1"/>
</dbReference>
<dbReference type="EMBL" id="BAAAGE010000001">
    <property type="protein sequence ID" value="GAA0715645.1"/>
    <property type="molecule type" value="Genomic_DNA"/>
</dbReference>
<dbReference type="RefSeq" id="WP_343911144.1">
    <property type="nucleotide sequence ID" value="NZ_BAAAGE010000001.1"/>
</dbReference>
<gene>
    <name evidence="1" type="ORF">GCM10009430_10380</name>
</gene>
<keyword evidence="2" id="KW-1185">Reference proteome</keyword>
<dbReference type="PANTHER" id="PTHR35446">
    <property type="entry name" value="SI:CH211-175M2.5"/>
    <property type="match status" value="1"/>
</dbReference>
<organism evidence="1 2">
    <name type="scientific">Aquimarina litoralis</name>
    <dbReference type="NCBI Taxonomy" id="584605"/>
    <lineage>
        <taxon>Bacteria</taxon>
        <taxon>Pseudomonadati</taxon>
        <taxon>Bacteroidota</taxon>
        <taxon>Flavobacteriia</taxon>
        <taxon>Flavobacteriales</taxon>
        <taxon>Flavobacteriaceae</taxon>
        <taxon>Aquimarina</taxon>
    </lineage>
</organism>
<sequence>MKTTARDFSLELNENPIPEVAERINWYQEKFNTVPNLGRLLESAPATLLSYVDTQNYLAEFGTLSPEENNIVQMTIAVENACAYCAGGHTFAGEVLFNSNPDDLNEIINKQKLSNEKFNVLHEFTKDIYNKKGRVSDASLQNFFDAGYTKPQALDVITNIAAKVLSNFANQLAMNIPDKMFAEISNNLNYNNDYR</sequence>
<protein>
    <submittedName>
        <fullName evidence="1">Carboxymuconolactone decarboxylase family protein</fullName>
    </submittedName>
</protein>
<evidence type="ECO:0000313" key="2">
    <source>
        <dbReference type="Proteomes" id="UP001501758"/>
    </source>
</evidence>
<proteinExistence type="predicted"/>
<dbReference type="PANTHER" id="PTHR35446:SF3">
    <property type="entry name" value="CMD DOMAIN-CONTAINING PROTEIN"/>
    <property type="match status" value="1"/>
</dbReference>
<dbReference type="InterPro" id="IPR029032">
    <property type="entry name" value="AhpD-like"/>
</dbReference>
<reference evidence="1 2" key="1">
    <citation type="journal article" date="2019" name="Int. J. Syst. Evol. Microbiol.">
        <title>The Global Catalogue of Microorganisms (GCM) 10K type strain sequencing project: providing services to taxonomists for standard genome sequencing and annotation.</title>
        <authorList>
            <consortium name="The Broad Institute Genomics Platform"/>
            <consortium name="The Broad Institute Genome Sequencing Center for Infectious Disease"/>
            <person name="Wu L."/>
            <person name="Ma J."/>
        </authorList>
    </citation>
    <scope>NUCLEOTIDE SEQUENCE [LARGE SCALE GENOMIC DNA]</scope>
    <source>
        <strain evidence="1 2">JCM 15974</strain>
    </source>
</reference>
<dbReference type="SUPFAM" id="SSF69118">
    <property type="entry name" value="AhpD-like"/>
    <property type="match status" value="1"/>
</dbReference>
<comment type="caution">
    <text evidence="1">The sequence shown here is derived from an EMBL/GenBank/DDBJ whole genome shotgun (WGS) entry which is preliminary data.</text>
</comment>
<name>A0ABN1IJR1_9FLAO</name>
<evidence type="ECO:0000313" key="1">
    <source>
        <dbReference type="EMBL" id="GAA0715645.1"/>
    </source>
</evidence>
<accession>A0ABN1IJR1</accession>
<dbReference type="Proteomes" id="UP001501758">
    <property type="component" value="Unassembled WGS sequence"/>
</dbReference>